<dbReference type="Gene3D" id="3.30.559.10">
    <property type="entry name" value="Chloramphenicol acetyltransferase-like domain"/>
    <property type="match status" value="1"/>
</dbReference>
<accession>A0ABT4IDJ1</accession>
<sequence>MKDAVASPLDIFQLHLGDADHAFLLSISVKLSGIIDEGRLRKAADRAAAEIPILTSRYAGNLLGGWFVKGTEPIPITITSEHPDRVMTALSSYAGPLFRMTVCRNTTDTIVFSAAHLLTDARGVLSIAARIAALYHTPTQKNFKEMDRTLSPVFKKFSAEKLQELFTQERDRSPEALADKKYFETGSDPNAELTIIREQCSPETLTRMKTVAKFHKATIHDLLEAAYGTALRDWLTEQGILLDIVPLCSTADLRRYFPEGERDYPMNYTVAYWSPIRCSKNIAETLAHTAKMSQDLKQHAIGVGAARPFSGPFLHDDDIGRFAGVPFLTNPGIIPDETIHFGDSIRVEEVEFQGVIAGGNAFSAGAWTYNNTLHLSICAGKDADAAEYILKRTGEILRGL</sequence>
<evidence type="ECO:0000313" key="2">
    <source>
        <dbReference type="Proteomes" id="UP001141422"/>
    </source>
</evidence>
<gene>
    <name evidence="1" type="ORF">O0S10_01040</name>
</gene>
<name>A0ABT4IDJ1_9EURY</name>
<dbReference type="Gene3D" id="3.30.559.30">
    <property type="entry name" value="Nonribosomal peptide synthetase, condensation domain"/>
    <property type="match status" value="1"/>
</dbReference>
<dbReference type="Proteomes" id="UP001141422">
    <property type="component" value="Unassembled WGS sequence"/>
</dbReference>
<evidence type="ECO:0000313" key="1">
    <source>
        <dbReference type="EMBL" id="MCZ0859809.1"/>
    </source>
</evidence>
<dbReference type="SUPFAM" id="SSF52777">
    <property type="entry name" value="CoA-dependent acyltransferases"/>
    <property type="match status" value="1"/>
</dbReference>
<reference evidence="1" key="1">
    <citation type="submission" date="2022-12" db="EMBL/GenBank/DDBJ databases">
        <title>Isolation and characterisation of novel Methanocorpusculum spp. from native Australian herbivores indicates the genus is ancestrally host-associated.</title>
        <authorList>
            <person name="Volmer J.G."/>
            <person name="Soo R.M."/>
            <person name="Evans P.N."/>
            <person name="Hoedt E.C."/>
            <person name="Astorga Alsina A.L."/>
            <person name="Woodcroft B.J."/>
            <person name="Tyson G.W."/>
            <person name="Hugenholtz P."/>
            <person name="Morrison M."/>
        </authorList>
    </citation>
    <scope>NUCLEOTIDE SEQUENCE</scope>
    <source>
        <strain evidence="1">MG</strain>
    </source>
</reference>
<protein>
    <recommendedName>
        <fullName evidence="3">Condensation domain-containing protein</fullName>
    </recommendedName>
</protein>
<comment type="caution">
    <text evidence="1">The sequence shown here is derived from an EMBL/GenBank/DDBJ whole genome shotgun (WGS) entry which is preliminary data.</text>
</comment>
<evidence type="ECO:0008006" key="3">
    <source>
        <dbReference type="Google" id="ProtNLM"/>
    </source>
</evidence>
<dbReference type="InterPro" id="IPR023213">
    <property type="entry name" value="CAT-like_dom_sf"/>
</dbReference>
<dbReference type="RefSeq" id="WP_268924029.1">
    <property type="nucleotide sequence ID" value="NZ_JAPTGB010000002.1"/>
</dbReference>
<organism evidence="1 2">
    <name type="scientific">Methanocorpusculum petauri</name>
    <dbReference type="NCBI Taxonomy" id="3002863"/>
    <lineage>
        <taxon>Archaea</taxon>
        <taxon>Methanobacteriati</taxon>
        <taxon>Methanobacteriota</taxon>
        <taxon>Stenosarchaea group</taxon>
        <taxon>Methanomicrobia</taxon>
        <taxon>Methanomicrobiales</taxon>
        <taxon>Methanocorpusculaceae</taxon>
        <taxon>Methanocorpusculum</taxon>
    </lineage>
</organism>
<proteinExistence type="predicted"/>
<keyword evidence="2" id="KW-1185">Reference proteome</keyword>
<dbReference type="EMBL" id="JAPTGB010000002">
    <property type="protein sequence ID" value="MCZ0859809.1"/>
    <property type="molecule type" value="Genomic_DNA"/>
</dbReference>